<protein>
    <recommendedName>
        <fullName evidence="2">P-type ATPase A domain-containing protein</fullName>
    </recommendedName>
</protein>
<comment type="subcellular location">
    <subcellularLocation>
        <location evidence="1">Membrane</location>
        <topology evidence="1">Multi-pass membrane protein</topology>
    </subcellularLocation>
</comment>
<dbReference type="Pfam" id="PF00122">
    <property type="entry name" value="E1-E2_ATPase"/>
    <property type="match status" value="1"/>
</dbReference>
<dbReference type="EMBL" id="BOQM01000032">
    <property type="protein sequence ID" value="GIM87205.1"/>
    <property type="molecule type" value="Genomic_DNA"/>
</dbReference>
<evidence type="ECO:0000313" key="4">
    <source>
        <dbReference type="Proteomes" id="UP000677457"/>
    </source>
</evidence>
<accession>A0ABQ4JW89</accession>
<feature type="domain" description="P-type ATPase A" evidence="2">
    <location>
        <begin position="2"/>
        <end position="79"/>
    </location>
</feature>
<gene>
    <name evidence="3" type="ORF">Sar04_39410</name>
</gene>
<reference evidence="3 4" key="1">
    <citation type="submission" date="2021-03" db="EMBL/GenBank/DDBJ databases">
        <title>Whole genome shotgun sequence of Salinispora arenicola NBRC 105043.</title>
        <authorList>
            <person name="Komaki H."/>
            <person name="Tamura T."/>
        </authorList>
    </citation>
    <scope>NUCLEOTIDE SEQUENCE [LARGE SCALE GENOMIC DNA]</scope>
    <source>
        <strain evidence="3 4">NBRC 105043</strain>
    </source>
</reference>
<keyword evidence="4" id="KW-1185">Reference proteome</keyword>
<sequence length="295" mass="31611">MLLEAGDKVPADMRLTRLAELRINESALTGGSVPVTKDEVVLPQGLPVADRRNMAYSGTLVTTGSGAGIVIGRAADTELFEDLGTVRGDGRFLDVVLLRDLLGAVSELACGPLGVGLLVEERGDGLAERVRCDPLESSIDASLPPLASHVVRGEPRANPGGEDRVERVVSSGEFAVHHDRDGESGQDDRSEAGVAFRPFLSEEALALALALDENDRAADSHGRVRRGEIHVGPSQYQHLTDTSAGGEHQVNDVGQVARGLRLRLPRRGLLPLADRYPYVLQVFYAERDYLAARVA</sequence>
<dbReference type="SUPFAM" id="SSF81653">
    <property type="entry name" value="Calcium ATPase, transduction domain A"/>
    <property type="match status" value="1"/>
</dbReference>
<proteinExistence type="predicted"/>
<evidence type="ECO:0000259" key="2">
    <source>
        <dbReference type="Pfam" id="PF00122"/>
    </source>
</evidence>
<evidence type="ECO:0000256" key="1">
    <source>
        <dbReference type="ARBA" id="ARBA00004141"/>
    </source>
</evidence>
<dbReference type="Gene3D" id="2.70.150.10">
    <property type="entry name" value="Calcium-transporting ATPase, cytoplasmic transduction domain A"/>
    <property type="match status" value="1"/>
</dbReference>
<name>A0ABQ4JW89_SALAC</name>
<dbReference type="InterPro" id="IPR008250">
    <property type="entry name" value="ATPase_P-typ_transduc_dom_A_sf"/>
</dbReference>
<organism evidence="3 4">
    <name type="scientific">Salinispora arenicola</name>
    <dbReference type="NCBI Taxonomy" id="168697"/>
    <lineage>
        <taxon>Bacteria</taxon>
        <taxon>Bacillati</taxon>
        <taxon>Actinomycetota</taxon>
        <taxon>Actinomycetes</taxon>
        <taxon>Micromonosporales</taxon>
        <taxon>Micromonosporaceae</taxon>
        <taxon>Salinispora</taxon>
    </lineage>
</organism>
<dbReference type="Proteomes" id="UP000677457">
    <property type="component" value="Unassembled WGS sequence"/>
</dbReference>
<comment type="caution">
    <text evidence="3">The sequence shown here is derived from an EMBL/GenBank/DDBJ whole genome shotgun (WGS) entry which is preliminary data.</text>
</comment>
<dbReference type="InterPro" id="IPR059000">
    <property type="entry name" value="ATPase_P-type_domA"/>
</dbReference>
<dbReference type="PANTHER" id="PTHR42861">
    <property type="entry name" value="CALCIUM-TRANSPORTING ATPASE"/>
    <property type="match status" value="1"/>
</dbReference>
<evidence type="ECO:0000313" key="3">
    <source>
        <dbReference type="EMBL" id="GIM87205.1"/>
    </source>
</evidence>